<dbReference type="Gene3D" id="1.20.5.500">
    <property type="entry name" value="Single helix bin"/>
    <property type="match status" value="1"/>
</dbReference>
<keyword evidence="8" id="KW-1185">Reference proteome</keyword>
<evidence type="ECO:0000256" key="5">
    <source>
        <dbReference type="SAM" id="MobiDB-lite"/>
    </source>
</evidence>
<dbReference type="Gene3D" id="1.20.5.1160">
    <property type="entry name" value="Vasodilator-stimulated phosphoprotein"/>
    <property type="match status" value="1"/>
</dbReference>
<dbReference type="FunFam" id="1.20.5.1160:FF:000002">
    <property type="entry name" value="Type I keratin 10"/>
    <property type="match status" value="1"/>
</dbReference>
<dbReference type="PANTHER" id="PTHR23239">
    <property type="entry name" value="INTERMEDIATE FILAMENT"/>
    <property type="match status" value="1"/>
</dbReference>
<evidence type="ECO:0000313" key="8">
    <source>
        <dbReference type="Proteomes" id="UP000694556"/>
    </source>
</evidence>
<keyword evidence="3 4" id="KW-0175">Coiled coil</keyword>
<dbReference type="InterPro" id="IPR039008">
    <property type="entry name" value="IF_rod_dom"/>
</dbReference>
<dbReference type="FunFam" id="1.20.5.170:FF:000002">
    <property type="entry name" value="Type I keratin KA11"/>
    <property type="match status" value="1"/>
</dbReference>
<dbReference type="GO" id="GO:0005882">
    <property type="term" value="C:intermediate filament"/>
    <property type="evidence" value="ECO:0007669"/>
    <property type="project" value="UniProtKB-KW"/>
</dbReference>
<dbReference type="AlphaFoldDB" id="A0A8C3BSU9"/>
<dbReference type="SMART" id="SM01391">
    <property type="entry name" value="Filament"/>
    <property type="match status" value="1"/>
</dbReference>
<dbReference type="GO" id="GO:0045109">
    <property type="term" value="P:intermediate filament organization"/>
    <property type="evidence" value="ECO:0007669"/>
    <property type="project" value="TreeGrafter"/>
</dbReference>
<dbReference type="Ensembl" id="ENSCMMT00000010531.1">
    <property type="protein sequence ID" value="ENSCMMP00000009557.1"/>
    <property type="gene ID" value="ENSCMMG00000006076.1"/>
</dbReference>
<keyword evidence="2" id="KW-0403">Intermediate filament</keyword>
<dbReference type="GO" id="GO:0005198">
    <property type="term" value="F:structural molecule activity"/>
    <property type="evidence" value="ECO:0007669"/>
    <property type="project" value="InterPro"/>
</dbReference>
<feature type="coiled-coil region" evidence="4">
    <location>
        <begin position="199"/>
        <end position="233"/>
    </location>
</feature>
<organism evidence="7 8">
    <name type="scientific">Cairina moschata</name>
    <name type="common">Muscovy duck</name>
    <dbReference type="NCBI Taxonomy" id="8855"/>
    <lineage>
        <taxon>Eukaryota</taxon>
        <taxon>Metazoa</taxon>
        <taxon>Chordata</taxon>
        <taxon>Craniata</taxon>
        <taxon>Vertebrata</taxon>
        <taxon>Euteleostomi</taxon>
        <taxon>Archelosauria</taxon>
        <taxon>Archosauria</taxon>
        <taxon>Dinosauria</taxon>
        <taxon>Saurischia</taxon>
        <taxon>Theropoda</taxon>
        <taxon>Coelurosauria</taxon>
        <taxon>Aves</taxon>
        <taxon>Neognathae</taxon>
        <taxon>Galloanserae</taxon>
        <taxon>Anseriformes</taxon>
        <taxon>Anatidae</taxon>
        <taxon>Anatinae</taxon>
        <taxon>Cairina</taxon>
    </lineage>
</organism>
<feature type="region of interest" description="Disordered" evidence="5">
    <location>
        <begin position="519"/>
        <end position="540"/>
    </location>
</feature>
<evidence type="ECO:0000256" key="1">
    <source>
        <dbReference type="ARBA" id="ARBA00022744"/>
    </source>
</evidence>
<feature type="coiled-coil region" evidence="4">
    <location>
        <begin position="409"/>
        <end position="503"/>
    </location>
</feature>
<evidence type="ECO:0000256" key="2">
    <source>
        <dbReference type="ARBA" id="ARBA00022754"/>
    </source>
</evidence>
<dbReference type="PANTHER" id="PTHR23239:SF369">
    <property type="entry name" value="KERATIN, TYPE I CYTOSKELETAL 12"/>
    <property type="match status" value="1"/>
</dbReference>
<reference evidence="7" key="1">
    <citation type="submission" date="2018-09" db="EMBL/GenBank/DDBJ databases">
        <title>Common duck and Muscovy duck high density SNP chip.</title>
        <authorList>
            <person name="Vignal A."/>
            <person name="Thebault N."/>
            <person name="Warren W.C."/>
        </authorList>
    </citation>
    <scope>NUCLEOTIDE SEQUENCE [LARGE SCALE GENOMIC DNA]</scope>
</reference>
<feature type="domain" description="IF rod" evidence="6">
    <location>
        <begin position="195"/>
        <end position="511"/>
    </location>
</feature>
<evidence type="ECO:0000256" key="3">
    <source>
        <dbReference type="ARBA" id="ARBA00023054"/>
    </source>
</evidence>
<dbReference type="Pfam" id="PF00038">
    <property type="entry name" value="Filament"/>
    <property type="match status" value="1"/>
</dbReference>
<sequence length="568" mass="59919">MKDFGRRWGLLLQHPRHSLYKGLTVPCSVSAEQTEQGTWSTMALSVRTSGGSRQFSSRSGLGGGALRMSNASSAGGFGGSGLGFGGGAGGGFGAASLLGSGSSFSGGFGSSLGSGFGGGFGGGGGGGYGSGLGGGFGGGLGSGFGSSSGAGFGGGFGGGSGAGFGGGFGSGSGAGFGGGFGTGGGGDGSLLSGSKKETMQNLNDRLAAYLDKVRSLEDANTELERKIREWYEKNGPGAGVPGSGNDYSKYYPIIEDLRNKIINATIDNARIILQVDNARLAADDFRLKYENEVALRQSVEADINGLRRVLDELTLTRADLEMQIESLNEELAYLKKNHEEELQGFQSNAVGQVSVEMDAAPGIDLTKLLNDMRGQYEVIAEQNRKEAEAWFNEKSGELKREISTNTEQLQSGKSEITDLKRTLQSLEIELQSQLAMKKSLEDTLAETEGGYCAQLSQMQLQIGNLESQLFQVRADMERQNAEYQQLLDIKSRLEMEIETYRRLMDGEFVSGGQGLTFESSSLTGSKSQTQSLDSSQDPTKTRKIKTIVEEVVDGKVVASHVKEVEEKI</sequence>
<evidence type="ECO:0000313" key="7">
    <source>
        <dbReference type="Ensembl" id="ENSCMMP00000009557.1"/>
    </source>
</evidence>
<dbReference type="FunFam" id="1.20.5.500:FF:000001">
    <property type="entry name" value="Type II keratin 23"/>
    <property type="match status" value="1"/>
</dbReference>
<reference evidence="7" key="2">
    <citation type="submission" date="2025-08" db="UniProtKB">
        <authorList>
            <consortium name="Ensembl"/>
        </authorList>
    </citation>
    <scope>IDENTIFICATION</scope>
</reference>
<proteinExistence type="predicted"/>
<reference evidence="7" key="3">
    <citation type="submission" date="2025-09" db="UniProtKB">
        <authorList>
            <consortium name="Ensembl"/>
        </authorList>
    </citation>
    <scope>IDENTIFICATION</scope>
</reference>
<dbReference type="Gene3D" id="1.20.5.170">
    <property type="match status" value="1"/>
</dbReference>
<name>A0A8C3BSU9_CAIMO</name>
<keyword evidence="1" id="KW-0416">Keratin</keyword>
<dbReference type="PROSITE" id="PS51842">
    <property type="entry name" value="IF_ROD_2"/>
    <property type="match status" value="1"/>
</dbReference>
<dbReference type="SUPFAM" id="SSF64593">
    <property type="entry name" value="Intermediate filament protein, coiled coil region"/>
    <property type="match status" value="2"/>
</dbReference>
<dbReference type="PRINTS" id="PR01248">
    <property type="entry name" value="TYPE1KERATIN"/>
</dbReference>
<protein>
    <submittedName>
        <fullName evidence="7">Keratin 12</fullName>
    </submittedName>
</protein>
<feature type="coiled-coil region" evidence="4">
    <location>
        <begin position="296"/>
        <end position="348"/>
    </location>
</feature>
<accession>A0A8C3BSU9</accession>
<dbReference type="InterPro" id="IPR002957">
    <property type="entry name" value="Keratin_I"/>
</dbReference>
<dbReference type="Proteomes" id="UP000694556">
    <property type="component" value="Chromosome 28"/>
</dbReference>
<evidence type="ECO:0000259" key="6">
    <source>
        <dbReference type="PROSITE" id="PS51842"/>
    </source>
</evidence>
<feature type="compositionally biased region" description="Polar residues" evidence="5">
    <location>
        <begin position="519"/>
        <end position="538"/>
    </location>
</feature>
<evidence type="ECO:0000256" key="4">
    <source>
        <dbReference type="SAM" id="Coils"/>
    </source>
</evidence>
<dbReference type="GO" id="GO:0030855">
    <property type="term" value="P:epithelial cell differentiation"/>
    <property type="evidence" value="ECO:0007669"/>
    <property type="project" value="TreeGrafter"/>
</dbReference>